<dbReference type="CDD" id="cd09917">
    <property type="entry name" value="F-box_SF"/>
    <property type="match status" value="1"/>
</dbReference>
<protein>
    <recommendedName>
        <fullName evidence="3">F-box protein</fullName>
    </recommendedName>
</protein>
<dbReference type="PANTHER" id="PTHR31215">
    <property type="entry name" value="OS05G0510400 PROTEIN-RELATED"/>
    <property type="match status" value="1"/>
</dbReference>
<comment type="caution">
    <text evidence="1">The sequence shown here is derived from an EMBL/GenBank/DDBJ whole genome shotgun (WGS) entry which is preliminary data.</text>
</comment>
<proteinExistence type="predicted"/>
<sequence>MENLLVFNQRIEKEEEVEDLFKRLPEELIETHIFPKISEAKTLCFCSLVSKRFSSFVFQSKTVSIKIPPQIPDQQPYPTNRRTPAKYVSNLTTKFLAKFISLKTLYVEFDCSAEGGGIICSRCTTTTNKEPIVKWKIDLSSASFIMIFARALNEEEEDVGINDEILYFEISIRPCFLDHLKDASLRFSLMKTLIRLLPKSLENVVVTDSKKQGGMISHGGNEVVNVKVIKEFNVRNFLGGYGAIRFWHETKSLKLPVSGIVINKVAVIRYKENWVDNPDDDFLVIKEAFKREEEKFFGEAV</sequence>
<dbReference type="AlphaFoldDB" id="A0ABD2ZK47"/>
<reference evidence="1 2" key="1">
    <citation type="submission" date="2024-11" db="EMBL/GenBank/DDBJ databases">
        <title>A near-complete genome assembly of Cinchona calisaya.</title>
        <authorList>
            <person name="Lian D.C."/>
            <person name="Zhao X.W."/>
            <person name="Wei L."/>
        </authorList>
    </citation>
    <scope>NUCLEOTIDE SEQUENCE [LARGE SCALE GENOMIC DNA]</scope>
    <source>
        <tissue evidence="1">Nenye</tissue>
    </source>
</reference>
<dbReference type="InterPro" id="IPR044809">
    <property type="entry name" value="AUF1-like"/>
</dbReference>
<name>A0ABD2ZK47_9GENT</name>
<gene>
    <name evidence="1" type="ORF">ACH5RR_017973</name>
</gene>
<evidence type="ECO:0000313" key="1">
    <source>
        <dbReference type="EMBL" id="KAL3519824.1"/>
    </source>
</evidence>
<dbReference type="EMBL" id="JBJUIK010000008">
    <property type="protein sequence ID" value="KAL3519824.1"/>
    <property type="molecule type" value="Genomic_DNA"/>
</dbReference>
<dbReference type="SUPFAM" id="SSF81383">
    <property type="entry name" value="F-box domain"/>
    <property type="match status" value="1"/>
</dbReference>
<keyword evidence="2" id="KW-1185">Reference proteome</keyword>
<organism evidence="1 2">
    <name type="scientific">Cinchona calisaya</name>
    <dbReference type="NCBI Taxonomy" id="153742"/>
    <lineage>
        <taxon>Eukaryota</taxon>
        <taxon>Viridiplantae</taxon>
        <taxon>Streptophyta</taxon>
        <taxon>Embryophyta</taxon>
        <taxon>Tracheophyta</taxon>
        <taxon>Spermatophyta</taxon>
        <taxon>Magnoliopsida</taxon>
        <taxon>eudicotyledons</taxon>
        <taxon>Gunneridae</taxon>
        <taxon>Pentapetalae</taxon>
        <taxon>asterids</taxon>
        <taxon>lamiids</taxon>
        <taxon>Gentianales</taxon>
        <taxon>Rubiaceae</taxon>
        <taxon>Cinchonoideae</taxon>
        <taxon>Cinchoneae</taxon>
        <taxon>Cinchona</taxon>
    </lineage>
</organism>
<dbReference type="Proteomes" id="UP001630127">
    <property type="component" value="Unassembled WGS sequence"/>
</dbReference>
<evidence type="ECO:0008006" key="3">
    <source>
        <dbReference type="Google" id="ProtNLM"/>
    </source>
</evidence>
<accession>A0ABD2ZK47</accession>
<evidence type="ECO:0000313" key="2">
    <source>
        <dbReference type="Proteomes" id="UP001630127"/>
    </source>
</evidence>
<dbReference type="InterPro" id="IPR036047">
    <property type="entry name" value="F-box-like_dom_sf"/>
</dbReference>